<feature type="transmembrane region" description="Helical" evidence="1">
    <location>
        <begin position="97"/>
        <end position="127"/>
    </location>
</feature>
<dbReference type="InterPro" id="IPR003474">
    <property type="entry name" value="Glcn_transporter"/>
</dbReference>
<dbReference type="EMBL" id="JAWONS010000324">
    <property type="protein sequence ID" value="MDW2800296.1"/>
    <property type="molecule type" value="Genomic_DNA"/>
</dbReference>
<evidence type="ECO:0000313" key="3">
    <source>
        <dbReference type="Proteomes" id="UP001276854"/>
    </source>
</evidence>
<feature type="transmembrane region" description="Helical" evidence="1">
    <location>
        <begin position="61"/>
        <end position="85"/>
    </location>
</feature>
<protein>
    <submittedName>
        <fullName evidence="2">SLC13 family permease</fullName>
    </submittedName>
</protein>
<keyword evidence="3" id="KW-1185">Reference proteome</keyword>
<dbReference type="PANTHER" id="PTHR30354:SF23">
    <property type="entry name" value="GNTP FAMILY PERMEASE"/>
    <property type="match status" value="1"/>
</dbReference>
<dbReference type="RefSeq" id="WP_318066477.1">
    <property type="nucleotide sequence ID" value="NZ_JAWONS010000324.1"/>
</dbReference>
<feature type="transmembrane region" description="Helical" evidence="1">
    <location>
        <begin position="341"/>
        <end position="367"/>
    </location>
</feature>
<name>A0ABU4GRR8_9CLOT</name>
<keyword evidence="1" id="KW-0812">Transmembrane</keyword>
<feature type="transmembrane region" description="Helical" evidence="1">
    <location>
        <begin position="240"/>
        <end position="259"/>
    </location>
</feature>
<organism evidence="2 3">
    <name type="scientific">Clostridium boliviensis</name>
    <dbReference type="NCBI Taxonomy" id="318465"/>
    <lineage>
        <taxon>Bacteria</taxon>
        <taxon>Bacillati</taxon>
        <taxon>Bacillota</taxon>
        <taxon>Clostridia</taxon>
        <taxon>Eubacteriales</taxon>
        <taxon>Clostridiaceae</taxon>
        <taxon>Clostridium</taxon>
    </lineage>
</organism>
<feature type="transmembrane region" description="Helical" evidence="1">
    <location>
        <begin position="30"/>
        <end position="55"/>
    </location>
</feature>
<feature type="transmembrane region" description="Helical" evidence="1">
    <location>
        <begin position="217"/>
        <end position="234"/>
    </location>
</feature>
<reference evidence="2 3" key="1">
    <citation type="submission" date="2023-10" db="EMBL/GenBank/DDBJ databases">
        <title>A novel Glycoside Hydrolase 43-Like Enzyme from Clostrdium boliviensis is an Endo-xylanase, and a Candidate for Xylooligosaccharides Production from Different Xylan Substrates.</title>
        <authorList>
            <person name="Alvarez M.T."/>
            <person name="Rocabado-Villegas L.R."/>
            <person name="Salas-Veizaga D.M."/>
            <person name="Linares-Pasten J.A."/>
            <person name="Gudmundsdottir E.E."/>
            <person name="Hreggvidsson G.O."/>
            <person name="Adlercreutz P."/>
            <person name="Nordberg Karlsson E."/>
        </authorList>
    </citation>
    <scope>NUCLEOTIDE SEQUENCE [LARGE SCALE GENOMIC DNA]</scope>
    <source>
        <strain evidence="2 3">E-1</strain>
    </source>
</reference>
<comment type="caution">
    <text evidence="2">The sequence shown here is derived from an EMBL/GenBank/DDBJ whole genome shotgun (WGS) entry which is preliminary data.</text>
</comment>
<feature type="transmembrane region" description="Helical" evidence="1">
    <location>
        <begin position="393"/>
        <end position="415"/>
    </location>
</feature>
<accession>A0ABU4GRR8</accession>
<proteinExistence type="predicted"/>
<evidence type="ECO:0000256" key="1">
    <source>
        <dbReference type="SAM" id="Phobius"/>
    </source>
</evidence>
<dbReference type="Proteomes" id="UP001276854">
    <property type="component" value="Unassembled WGS sequence"/>
</dbReference>
<sequence>MNISAFGAILALVIAIILILKKVEPTYAMIFGAIFGGLLGGAGLTGTVSCMITGVQGIVSAIVRIVTAGILAGVLIESGAAARIAEAIISKMGSKRSLVAIMLATWCLTAVGVFGDVAVITVAPIAIQLAKRSGFKKLGILMALIGGVKAGNVMSPNPNAIAASEAFGIPLTSTMLAGIVPAIAALIATTLLSRALIHKGSDFEGMEEAVLESELPGLFGAVAGPAVTIGLLLLRPLCGITVDPLIALPVGGISGILAMKKGKHICFYFTSGLKKMSGVAMLLIGTGTLAGIISNSNLKDVIIQGIELAGLPGFLLAPISGILMGAATASSTAGTTLASQIFGPTVMMGGISAIAAAVMTHTGSFVFDGLPHGSFFHVSAGALNMDIRERLKLIVYEFLNGLFMVIVAVLVYGVMRIAG</sequence>
<feature type="transmembrane region" description="Helical" evidence="1">
    <location>
        <begin position="279"/>
        <end position="296"/>
    </location>
</feature>
<keyword evidence="1" id="KW-1133">Transmembrane helix</keyword>
<feature type="transmembrane region" description="Helical" evidence="1">
    <location>
        <begin position="175"/>
        <end position="197"/>
    </location>
</feature>
<feature type="transmembrane region" description="Helical" evidence="1">
    <location>
        <begin position="308"/>
        <end position="329"/>
    </location>
</feature>
<gene>
    <name evidence="2" type="ORF">RZO55_22255</name>
</gene>
<evidence type="ECO:0000313" key="2">
    <source>
        <dbReference type="EMBL" id="MDW2800296.1"/>
    </source>
</evidence>
<keyword evidence="1" id="KW-0472">Membrane</keyword>
<feature type="transmembrane region" description="Helical" evidence="1">
    <location>
        <begin position="6"/>
        <end position="23"/>
    </location>
</feature>
<dbReference type="Pfam" id="PF02447">
    <property type="entry name" value="GntP_permease"/>
    <property type="match status" value="1"/>
</dbReference>
<dbReference type="PANTHER" id="PTHR30354">
    <property type="entry name" value="GNT FAMILY GLUCONATE TRANSPORTER"/>
    <property type="match status" value="1"/>
</dbReference>